<dbReference type="PANTHER" id="PTHR34260:SF1">
    <property type="entry name" value="UBIQUINOL-CYTOCHROME-C REDUCTASE COMPLEX ASSEMBLY FACTOR 2"/>
    <property type="match status" value="1"/>
</dbReference>
<comment type="subcellular location">
    <subcellularLocation>
        <location evidence="1">Mitochondrion matrix</location>
        <location evidence="1">Mitochondrion nucleoid</location>
    </subcellularLocation>
</comment>
<dbReference type="GeneTree" id="ENSGT00510000048041"/>
<sequence length="118" mass="13707">MAVTSYRQFLKLSEERTVDETKRGRDMETFFRLCVAQTFQEGESTQILDPENCDQMNESLARIHANYNKNKYPCLRDTSFTGVTVEECKMILDCIVLERVESKPGSLVFPLLNFIRVK</sequence>
<reference evidence="7" key="1">
    <citation type="submission" date="2025-08" db="UniProtKB">
        <authorList>
            <consortium name="Ensembl"/>
        </authorList>
    </citation>
    <scope>IDENTIFICATION</scope>
</reference>
<evidence type="ECO:0000256" key="2">
    <source>
        <dbReference type="ARBA" id="ARBA00022946"/>
    </source>
</evidence>
<dbReference type="GO" id="GO:0034551">
    <property type="term" value="P:mitochondrial respiratory chain complex III assembly"/>
    <property type="evidence" value="ECO:0007669"/>
    <property type="project" value="TreeGrafter"/>
</dbReference>
<dbReference type="Pfam" id="PF20180">
    <property type="entry name" value="UQCC2_CBP6"/>
    <property type="match status" value="1"/>
</dbReference>
<keyword evidence="8" id="KW-1185">Reference proteome</keyword>
<proteinExistence type="predicted"/>
<evidence type="ECO:0000313" key="7">
    <source>
        <dbReference type="Ensembl" id="ENSSPUP00000016488.1"/>
    </source>
</evidence>
<evidence type="ECO:0000313" key="8">
    <source>
        <dbReference type="Proteomes" id="UP000694392"/>
    </source>
</evidence>
<dbReference type="Proteomes" id="UP000694392">
    <property type="component" value="Unplaced"/>
</dbReference>
<dbReference type="InterPro" id="IPR037698">
    <property type="entry name" value="UQCC2"/>
</dbReference>
<dbReference type="GO" id="GO:0042645">
    <property type="term" value="C:mitochondrial nucleoid"/>
    <property type="evidence" value="ECO:0007669"/>
    <property type="project" value="UniProtKB-SubCell"/>
</dbReference>
<dbReference type="Ensembl" id="ENSSPUT00000017564.1">
    <property type="protein sequence ID" value="ENSSPUP00000016488.1"/>
    <property type="gene ID" value="ENSSPUG00000012764.1"/>
</dbReference>
<keyword evidence="3" id="KW-0496">Mitochondrion</keyword>
<dbReference type="OMA" id="REYMKIC"/>
<accession>A0A8D0H4A7</accession>
<protein>
    <recommendedName>
        <fullName evidence="6">Mitochondrial nucleoid factor 1</fullName>
    </recommendedName>
    <alternativeName>
        <fullName evidence="5">Mitochondrial protein M19</fullName>
    </alternativeName>
</protein>
<evidence type="ECO:0000256" key="1">
    <source>
        <dbReference type="ARBA" id="ARBA00004436"/>
    </source>
</evidence>
<dbReference type="AlphaFoldDB" id="A0A8D0H4A7"/>
<evidence type="ECO:0000256" key="3">
    <source>
        <dbReference type="ARBA" id="ARBA00023128"/>
    </source>
</evidence>
<evidence type="ECO:0000256" key="4">
    <source>
        <dbReference type="ARBA" id="ARBA00023271"/>
    </source>
</evidence>
<organism evidence="7 8">
    <name type="scientific">Sphenodon punctatus</name>
    <name type="common">Tuatara</name>
    <name type="synonym">Hatteria punctata</name>
    <dbReference type="NCBI Taxonomy" id="8508"/>
    <lineage>
        <taxon>Eukaryota</taxon>
        <taxon>Metazoa</taxon>
        <taxon>Chordata</taxon>
        <taxon>Craniata</taxon>
        <taxon>Vertebrata</taxon>
        <taxon>Euteleostomi</taxon>
        <taxon>Lepidosauria</taxon>
        <taxon>Sphenodontia</taxon>
        <taxon>Sphenodontidae</taxon>
        <taxon>Sphenodon</taxon>
    </lineage>
</organism>
<evidence type="ECO:0000256" key="6">
    <source>
        <dbReference type="ARBA" id="ARBA00032983"/>
    </source>
</evidence>
<dbReference type="PANTHER" id="PTHR34260">
    <property type="entry name" value="UBIQUINOL-CYTOCHROME-C REDUCTASE COMPLEX ASSEMBLY FACTOR 2"/>
    <property type="match status" value="1"/>
</dbReference>
<name>A0A8D0H4A7_SPHPU</name>
<reference evidence="7" key="2">
    <citation type="submission" date="2025-09" db="UniProtKB">
        <authorList>
            <consortium name="Ensembl"/>
        </authorList>
    </citation>
    <scope>IDENTIFICATION</scope>
</reference>
<keyword evidence="4" id="KW-1135">Mitochondrion nucleoid</keyword>
<keyword evidence="2" id="KW-0809">Transit peptide</keyword>
<evidence type="ECO:0000256" key="5">
    <source>
        <dbReference type="ARBA" id="ARBA00031206"/>
    </source>
</evidence>